<reference evidence="3" key="3">
    <citation type="submission" date="2021-06" db="EMBL/GenBank/DDBJ databases">
        <title>Chromosome-level genome assembly for S. haematobium.</title>
        <authorList>
            <person name="Stroehlein A.J."/>
        </authorList>
    </citation>
    <scope>NUCLEOTIDE SEQUENCE</scope>
</reference>
<evidence type="ECO:0000313" key="3">
    <source>
        <dbReference type="EMBL" id="KAH9586922.1"/>
    </source>
</evidence>
<name>A0A922IUC5_SCHHA</name>
<proteinExistence type="predicted"/>
<sequence length="304" mass="35651">MNRSSIIYNNNTNTNNNDNNDLISTNPNYQKLYHNHIEKLYNSKKNLSNLLRNSPTFSIQSEPYFNQSIKNNNQHLTTTTTTKSIINNQSNIDSSSLSMINIKKILERLKNEVDIERNKRTLMIKQHNHNINKLTKQSKIDHFILLYALKHAENKAKLYRDEYYKLKTKVQTKYNNSEQENSKTNNTIQNKQIYSNEKSSLKNQSDWVINKNILLRYSVVLYSNIFGPHLCSRSLQQDLMLNINWAVLSKDGWWLAEESRTSVSSSLGLASWMYLHSRVDVHSRDRIQNCSLQRHRVIHLATGY</sequence>
<keyword evidence="1" id="KW-0175">Coiled coil</keyword>
<dbReference type="KEGG" id="shx:MS3_00004857"/>
<evidence type="ECO:0000313" key="4">
    <source>
        <dbReference type="Proteomes" id="UP000471633"/>
    </source>
</evidence>
<dbReference type="EMBL" id="AMPZ03000003">
    <property type="protein sequence ID" value="KAH9586922.1"/>
    <property type="molecule type" value="Genomic_DNA"/>
</dbReference>
<protein>
    <submittedName>
        <fullName evidence="3">Uncharacterized protein</fullName>
    </submittedName>
</protein>
<keyword evidence="4" id="KW-1185">Reference proteome</keyword>
<dbReference type="CTD" id="24590314"/>
<feature type="region of interest" description="Disordered" evidence="2">
    <location>
        <begin position="1"/>
        <end position="22"/>
    </location>
</feature>
<feature type="coiled-coil region" evidence="1">
    <location>
        <begin position="99"/>
        <end position="169"/>
    </location>
</feature>
<dbReference type="AlphaFoldDB" id="A0A922IUC5"/>
<organism evidence="3 4">
    <name type="scientific">Schistosoma haematobium</name>
    <name type="common">Blood fluke</name>
    <dbReference type="NCBI Taxonomy" id="6185"/>
    <lineage>
        <taxon>Eukaryota</taxon>
        <taxon>Metazoa</taxon>
        <taxon>Spiralia</taxon>
        <taxon>Lophotrochozoa</taxon>
        <taxon>Platyhelminthes</taxon>
        <taxon>Trematoda</taxon>
        <taxon>Digenea</taxon>
        <taxon>Strigeidida</taxon>
        <taxon>Schistosomatoidea</taxon>
        <taxon>Schistosomatidae</taxon>
        <taxon>Schistosoma</taxon>
    </lineage>
</organism>
<reference evidence="3" key="4">
    <citation type="journal article" date="2022" name="PLoS Pathog.">
        <title>Chromosome-level genome of Schistosoma haematobium underpins genome-wide explorations of molecular variation.</title>
        <authorList>
            <person name="Stroehlein A.J."/>
            <person name="Korhonen P.K."/>
            <person name="Lee V.V."/>
            <person name="Ralph S.A."/>
            <person name="Mentink-Kane M."/>
            <person name="You H."/>
            <person name="McManus D.P."/>
            <person name="Tchuente L.T."/>
            <person name="Stothard J.R."/>
            <person name="Kaur P."/>
            <person name="Dudchenko O."/>
            <person name="Aiden E.L."/>
            <person name="Yang B."/>
            <person name="Yang H."/>
            <person name="Emery A.M."/>
            <person name="Webster B.L."/>
            <person name="Brindley P.J."/>
            <person name="Rollinson D."/>
            <person name="Chang B.C.H."/>
            <person name="Gasser R.B."/>
            <person name="Young N.D."/>
        </authorList>
    </citation>
    <scope>NUCLEOTIDE SEQUENCE</scope>
</reference>
<evidence type="ECO:0000256" key="1">
    <source>
        <dbReference type="SAM" id="Coils"/>
    </source>
</evidence>
<accession>A0A922IUC5</accession>
<dbReference type="Proteomes" id="UP000471633">
    <property type="component" value="Unassembled WGS sequence"/>
</dbReference>
<gene>
    <name evidence="3" type="ORF">MS3_00004857</name>
</gene>
<reference evidence="3" key="1">
    <citation type="journal article" date="2012" name="Nat. Genet.">
        <title>Whole-genome sequence of Schistosoma haematobium.</title>
        <authorList>
            <person name="Young N.D."/>
            <person name="Jex A.R."/>
            <person name="Li B."/>
            <person name="Liu S."/>
            <person name="Yang L."/>
            <person name="Xiong Z."/>
            <person name="Li Y."/>
            <person name="Cantacessi C."/>
            <person name="Hall R.S."/>
            <person name="Xu X."/>
            <person name="Chen F."/>
            <person name="Wu X."/>
            <person name="Zerlotini A."/>
            <person name="Oliveira G."/>
            <person name="Hofmann A."/>
            <person name="Zhang G."/>
            <person name="Fang X."/>
            <person name="Kang Y."/>
            <person name="Campbell B.E."/>
            <person name="Loukas A."/>
            <person name="Ranganathan S."/>
            <person name="Rollinson D."/>
            <person name="Rinaldi G."/>
            <person name="Brindley P.J."/>
            <person name="Yang H."/>
            <person name="Wang J."/>
            <person name="Wang J."/>
            <person name="Gasser R.B."/>
        </authorList>
    </citation>
    <scope>NUCLEOTIDE SEQUENCE</scope>
</reference>
<dbReference type="RefSeq" id="XP_012794207.3">
    <property type="nucleotide sequence ID" value="XM_012938753.3"/>
</dbReference>
<evidence type="ECO:0000256" key="2">
    <source>
        <dbReference type="SAM" id="MobiDB-lite"/>
    </source>
</evidence>
<comment type="caution">
    <text evidence="3">The sequence shown here is derived from an EMBL/GenBank/DDBJ whole genome shotgun (WGS) entry which is preliminary data.</text>
</comment>
<dbReference type="GeneID" id="24590314"/>
<reference evidence="3" key="2">
    <citation type="journal article" date="2019" name="Gigascience">
        <title>High-quality Schistosoma haematobium genome achieved by single-molecule and long-range sequencing.</title>
        <authorList>
            <person name="Stroehlein A.J."/>
            <person name="Korhonen P.K."/>
            <person name="Chong T.M."/>
            <person name="Lim Y.L."/>
            <person name="Chan K.G."/>
            <person name="Webster B."/>
            <person name="Rollinson D."/>
            <person name="Brindley P.J."/>
            <person name="Gasser R.B."/>
            <person name="Young N.D."/>
        </authorList>
    </citation>
    <scope>NUCLEOTIDE SEQUENCE</scope>
</reference>